<evidence type="ECO:0000313" key="3">
    <source>
        <dbReference type="Proteomes" id="UP000799750"/>
    </source>
</evidence>
<dbReference type="EMBL" id="MU004185">
    <property type="protein sequence ID" value="KAF2498194.1"/>
    <property type="molecule type" value="Genomic_DNA"/>
</dbReference>
<evidence type="ECO:0000256" key="1">
    <source>
        <dbReference type="SAM" id="MobiDB-lite"/>
    </source>
</evidence>
<feature type="region of interest" description="Disordered" evidence="1">
    <location>
        <begin position="76"/>
        <end position="110"/>
    </location>
</feature>
<accession>A0A6A6R1S0</accession>
<reference evidence="2" key="1">
    <citation type="journal article" date="2020" name="Stud. Mycol.">
        <title>101 Dothideomycetes genomes: a test case for predicting lifestyles and emergence of pathogens.</title>
        <authorList>
            <person name="Haridas S."/>
            <person name="Albert R."/>
            <person name="Binder M."/>
            <person name="Bloem J."/>
            <person name="Labutti K."/>
            <person name="Salamov A."/>
            <person name="Andreopoulos B."/>
            <person name="Baker S."/>
            <person name="Barry K."/>
            <person name="Bills G."/>
            <person name="Bluhm B."/>
            <person name="Cannon C."/>
            <person name="Castanera R."/>
            <person name="Culley D."/>
            <person name="Daum C."/>
            <person name="Ezra D."/>
            <person name="Gonzalez J."/>
            <person name="Henrissat B."/>
            <person name="Kuo A."/>
            <person name="Liang C."/>
            <person name="Lipzen A."/>
            <person name="Lutzoni F."/>
            <person name="Magnuson J."/>
            <person name="Mondo S."/>
            <person name="Nolan M."/>
            <person name="Ohm R."/>
            <person name="Pangilinan J."/>
            <person name="Park H.-J."/>
            <person name="Ramirez L."/>
            <person name="Alfaro M."/>
            <person name="Sun H."/>
            <person name="Tritt A."/>
            <person name="Yoshinaga Y."/>
            <person name="Zwiers L.-H."/>
            <person name="Turgeon B."/>
            <person name="Goodwin S."/>
            <person name="Spatafora J."/>
            <person name="Crous P."/>
            <person name="Grigoriev I."/>
        </authorList>
    </citation>
    <scope>NUCLEOTIDE SEQUENCE</scope>
    <source>
        <strain evidence="2">CBS 269.34</strain>
    </source>
</reference>
<evidence type="ECO:0000313" key="2">
    <source>
        <dbReference type="EMBL" id="KAF2498194.1"/>
    </source>
</evidence>
<dbReference type="OrthoDB" id="3798564at2759"/>
<dbReference type="AlphaFoldDB" id="A0A6A6R1S0"/>
<feature type="compositionally biased region" description="Acidic residues" evidence="1">
    <location>
        <begin position="87"/>
        <end position="104"/>
    </location>
</feature>
<sequence length="284" mass="32338">MDGYEYDTSHQVFVIAKIGHRYRGLAAANYVTRRDLSGTFGEIALESCLRLLRIFQDLENRALLHHELESAKHLSDEDYSGGKWSEAPDDDDDEECDYPSDDDSTFIASDGPQPSKFPFITTCMVVGISAALDRGKVSSRVILNSWNLHIMRAEDDDANTILDITNLAAVNHCFLRMRPLPKTPVRFMMAPMTATDYLILYYRRQGDSVNNRWSSRYAVLVEDFASRPLIDTATLESTWPGWSIKRPWAHWKERVDPESLILDLGQCLPITTAEHHNLRLETGQ</sequence>
<keyword evidence="3" id="KW-1185">Reference proteome</keyword>
<protein>
    <submittedName>
        <fullName evidence="2">Uncharacterized protein</fullName>
    </submittedName>
</protein>
<dbReference type="Proteomes" id="UP000799750">
    <property type="component" value="Unassembled WGS sequence"/>
</dbReference>
<gene>
    <name evidence="2" type="ORF">BU16DRAFT_536254</name>
</gene>
<organism evidence="2 3">
    <name type="scientific">Lophium mytilinum</name>
    <dbReference type="NCBI Taxonomy" id="390894"/>
    <lineage>
        <taxon>Eukaryota</taxon>
        <taxon>Fungi</taxon>
        <taxon>Dikarya</taxon>
        <taxon>Ascomycota</taxon>
        <taxon>Pezizomycotina</taxon>
        <taxon>Dothideomycetes</taxon>
        <taxon>Pleosporomycetidae</taxon>
        <taxon>Mytilinidiales</taxon>
        <taxon>Mytilinidiaceae</taxon>
        <taxon>Lophium</taxon>
    </lineage>
</organism>
<proteinExistence type="predicted"/>
<name>A0A6A6R1S0_9PEZI</name>